<gene>
    <name evidence="7" type="ORF">GARC_2102</name>
</gene>
<dbReference type="PROSITE" id="PS51296">
    <property type="entry name" value="RIESKE"/>
    <property type="match status" value="1"/>
</dbReference>
<evidence type="ECO:0000256" key="4">
    <source>
        <dbReference type="ARBA" id="ARBA00023004"/>
    </source>
</evidence>
<dbReference type="AlphaFoldDB" id="K6XEK0"/>
<dbReference type="GO" id="GO:0051537">
    <property type="term" value="F:2 iron, 2 sulfur cluster binding"/>
    <property type="evidence" value="ECO:0007669"/>
    <property type="project" value="UniProtKB-KW"/>
</dbReference>
<keyword evidence="1" id="KW-0001">2Fe-2S</keyword>
<evidence type="ECO:0000256" key="1">
    <source>
        <dbReference type="ARBA" id="ARBA00022714"/>
    </source>
</evidence>
<dbReference type="Pfam" id="PF19112">
    <property type="entry name" value="VanA_C"/>
    <property type="match status" value="1"/>
</dbReference>
<keyword evidence="3" id="KW-0560">Oxidoreductase</keyword>
<dbReference type="GO" id="GO:0016491">
    <property type="term" value="F:oxidoreductase activity"/>
    <property type="evidence" value="ECO:0007669"/>
    <property type="project" value="UniProtKB-KW"/>
</dbReference>
<evidence type="ECO:0000313" key="8">
    <source>
        <dbReference type="Proteomes" id="UP000006327"/>
    </source>
</evidence>
<reference evidence="7 8" key="1">
    <citation type="journal article" date="2017" name="Antonie Van Leeuwenhoek">
        <title>Rhizobium rhizosphaerae sp. nov., a novel species isolated from rice rhizosphere.</title>
        <authorList>
            <person name="Zhao J.J."/>
            <person name="Zhang J."/>
            <person name="Zhang R.J."/>
            <person name="Zhang C.W."/>
            <person name="Yin H.Q."/>
            <person name="Zhang X.X."/>
        </authorList>
    </citation>
    <scope>NUCLEOTIDE SEQUENCE [LARGE SCALE GENOMIC DNA]</scope>
    <source>
        <strain evidence="7 8">BSs20135</strain>
    </source>
</reference>
<keyword evidence="5" id="KW-0411">Iron-sulfur</keyword>
<dbReference type="InterPro" id="IPR036922">
    <property type="entry name" value="Rieske_2Fe-2S_sf"/>
</dbReference>
<organism evidence="7 8">
    <name type="scientific">Paraglaciecola arctica BSs20135</name>
    <dbReference type="NCBI Taxonomy" id="493475"/>
    <lineage>
        <taxon>Bacteria</taxon>
        <taxon>Pseudomonadati</taxon>
        <taxon>Pseudomonadota</taxon>
        <taxon>Gammaproteobacteria</taxon>
        <taxon>Alteromonadales</taxon>
        <taxon>Alteromonadaceae</taxon>
        <taxon>Paraglaciecola</taxon>
    </lineage>
</organism>
<keyword evidence="4" id="KW-0408">Iron</keyword>
<protein>
    <submittedName>
        <fullName evidence="7">Rieske family iron-sulfur cluster-binding protein</fullName>
    </submittedName>
</protein>
<accession>K6XEK0</accession>
<dbReference type="EMBL" id="BAEO01000027">
    <property type="protein sequence ID" value="GAC19069.1"/>
    <property type="molecule type" value="Genomic_DNA"/>
</dbReference>
<dbReference type="InterPro" id="IPR044043">
    <property type="entry name" value="VanA_C_cat"/>
</dbReference>
<dbReference type="GO" id="GO:0046872">
    <property type="term" value="F:metal ion binding"/>
    <property type="evidence" value="ECO:0007669"/>
    <property type="project" value="UniProtKB-KW"/>
</dbReference>
<keyword evidence="8" id="KW-1185">Reference proteome</keyword>
<evidence type="ECO:0000256" key="3">
    <source>
        <dbReference type="ARBA" id="ARBA00023002"/>
    </source>
</evidence>
<feature type="domain" description="Rieske" evidence="6">
    <location>
        <begin position="27"/>
        <end position="130"/>
    </location>
</feature>
<dbReference type="Pfam" id="PF00355">
    <property type="entry name" value="Rieske"/>
    <property type="match status" value="1"/>
</dbReference>
<evidence type="ECO:0000256" key="2">
    <source>
        <dbReference type="ARBA" id="ARBA00022723"/>
    </source>
</evidence>
<evidence type="ECO:0000259" key="6">
    <source>
        <dbReference type="PROSITE" id="PS51296"/>
    </source>
</evidence>
<dbReference type="CDD" id="cd03469">
    <property type="entry name" value="Rieske_RO_Alpha_N"/>
    <property type="match status" value="1"/>
</dbReference>
<dbReference type="eggNOG" id="COG4638">
    <property type="taxonomic scope" value="Bacteria"/>
</dbReference>
<comment type="caution">
    <text evidence="7">The sequence shown here is derived from an EMBL/GenBank/DDBJ whole genome shotgun (WGS) entry which is preliminary data.</text>
</comment>
<dbReference type="PANTHER" id="PTHR21266">
    <property type="entry name" value="IRON-SULFUR DOMAIN CONTAINING PROTEIN"/>
    <property type="match status" value="1"/>
</dbReference>
<dbReference type="STRING" id="493475.GARC_2102"/>
<evidence type="ECO:0000313" key="7">
    <source>
        <dbReference type="EMBL" id="GAC19069.1"/>
    </source>
</evidence>
<dbReference type="InterPro" id="IPR017941">
    <property type="entry name" value="Rieske_2Fe-2S"/>
</dbReference>
<evidence type="ECO:0000256" key="5">
    <source>
        <dbReference type="ARBA" id="ARBA00023014"/>
    </source>
</evidence>
<proteinExistence type="predicted"/>
<dbReference type="Gene3D" id="2.102.10.10">
    <property type="entry name" value="Rieske [2Fe-2S] iron-sulphur domain"/>
    <property type="match status" value="1"/>
</dbReference>
<dbReference type="RefSeq" id="WP_007619481.1">
    <property type="nucleotide sequence ID" value="NZ_BAEO01000027.1"/>
</dbReference>
<dbReference type="SUPFAM" id="SSF50022">
    <property type="entry name" value="ISP domain"/>
    <property type="match status" value="1"/>
</dbReference>
<keyword evidence="2" id="KW-0479">Metal-binding</keyword>
<dbReference type="Proteomes" id="UP000006327">
    <property type="component" value="Unassembled WGS sequence"/>
</dbReference>
<dbReference type="PANTHER" id="PTHR21266:SF60">
    <property type="entry name" value="3-KETOSTEROID-9-ALPHA-MONOOXYGENASE, OXYGENASE COMPONENT"/>
    <property type="match status" value="1"/>
</dbReference>
<sequence>MSDKNISPEEFDKLVEKRINLGVKNLWYPILPSWGVKNKPVGITRLGEKIAVWRSVDGQVHAISDSCPHRGARMSLGWNKGDKLACWYHGIEVDKDGMVIDVPAVDHCPMKGTKQNHSYPIKEIDGAIFAYFGDELNVEPIPLELPDELIKEEYSSFLCTAIWKVNYRYAIDNVMDPMHGAFLHGDSHTMAWGEKKAKMKLEKTDTGWMFEKEGQTGVNFDWTEFGNTGAHWLKLAIPYRKNVGPGGNFTIIGFATPIDETTCQVYFWRVRKVEGWVKDLWRFMYKTEPKDAIGMYLNRIG</sequence>
<dbReference type="InterPro" id="IPR050584">
    <property type="entry name" value="Cholesterol_7-desaturase"/>
</dbReference>
<dbReference type="Gene3D" id="3.90.380.10">
    <property type="entry name" value="Naphthalene 1,2-dioxygenase Alpha Subunit, Chain A, domain 1"/>
    <property type="match status" value="1"/>
</dbReference>
<dbReference type="SUPFAM" id="SSF55961">
    <property type="entry name" value="Bet v1-like"/>
    <property type="match status" value="1"/>
</dbReference>
<name>K6XEK0_9ALTE</name>